<dbReference type="AlphaFoldDB" id="A0A815FT07"/>
<organism evidence="3 5">
    <name type="scientific">Adineta ricciae</name>
    <name type="common">Rotifer</name>
    <dbReference type="NCBI Taxonomy" id="249248"/>
    <lineage>
        <taxon>Eukaryota</taxon>
        <taxon>Metazoa</taxon>
        <taxon>Spiralia</taxon>
        <taxon>Gnathifera</taxon>
        <taxon>Rotifera</taxon>
        <taxon>Eurotatoria</taxon>
        <taxon>Bdelloidea</taxon>
        <taxon>Adinetida</taxon>
        <taxon>Adinetidae</taxon>
        <taxon>Adineta</taxon>
    </lineage>
</organism>
<name>A0A815FT07_ADIRI</name>
<evidence type="ECO:0000313" key="3">
    <source>
        <dbReference type="EMBL" id="CAF1330492.1"/>
    </source>
</evidence>
<comment type="caution">
    <text evidence="3">The sequence shown here is derived from an EMBL/GenBank/DDBJ whole genome shotgun (WGS) entry which is preliminary data.</text>
</comment>
<dbReference type="Proteomes" id="UP000663828">
    <property type="component" value="Unassembled WGS sequence"/>
</dbReference>
<dbReference type="EMBL" id="CAJNOR010002708">
    <property type="protein sequence ID" value="CAF1330492.1"/>
    <property type="molecule type" value="Genomic_DNA"/>
</dbReference>
<accession>A0A815FT07</accession>
<keyword evidence="1" id="KW-0812">Transmembrane</keyword>
<feature type="signal peptide" evidence="2">
    <location>
        <begin position="1"/>
        <end position="19"/>
    </location>
</feature>
<dbReference type="EMBL" id="CAJNOJ010000381">
    <property type="protein sequence ID" value="CAF1425338.1"/>
    <property type="molecule type" value="Genomic_DNA"/>
</dbReference>
<keyword evidence="1" id="KW-0472">Membrane</keyword>
<proteinExistence type="predicted"/>
<dbReference type="Proteomes" id="UP000663852">
    <property type="component" value="Unassembled WGS sequence"/>
</dbReference>
<keyword evidence="5" id="KW-1185">Reference proteome</keyword>
<evidence type="ECO:0000256" key="2">
    <source>
        <dbReference type="SAM" id="SignalP"/>
    </source>
</evidence>
<feature type="transmembrane region" description="Helical" evidence="1">
    <location>
        <begin position="212"/>
        <end position="236"/>
    </location>
</feature>
<evidence type="ECO:0000313" key="5">
    <source>
        <dbReference type="Proteomes" id="UP000663828"/>
    </source>
</evidence>
<feature type="chain" id="PRO_5036227523" evidence="2">
    <location>
        <begin position="20"/>
        <end position="294"/>
    </location>
</feature>
<keyword evidence="2" id="KW-0732">Signal</keyword>
<reference evidence="3" key="1">
    <citation type="submission" date="2021-02" db="EMBL/GenBank/DDBJ databases">
        <authorList>
            <person name="Nowell W R."/>
        </authorList>
    </citation>
    <scope>NUCLEOTIDE SEQUENCE</scope>
</reference>
<protein>
    <submittedName>
        <fullName evidence="3">Uncharacterized protein</fullName>
    </submittedName>
</protein>
<keyword evidence="1" id="KW-1133">Transmembrane helix</keyword>
<evidence type="ECO:0000313" key="4">
    <source>
        <dbReference type="EMBL" id="CAF1425338.1"/>
    </source>
</evidence>
<dbReference type="OrthoDB" id="10035038at2759"/>
<gene>
    <name evidence="4" type="ORF">EDS130_LOCUS37818</name>
    <name evidence="3" type="ORF">XAT740_LOCUS30405</name>
</gene>
<evidence type="ECO:0000256" key="1">
    <source>
        <dbReference type="SAM" id="Phobius"/>
    </source>
</evidence>
<sequence>MKWFILSIFFTFNFTNCFGHLCNYIIKNADSTSDLCLSNECHKYLDPLSLTVKPNTCKANFVSLAFSSFQTYQAFLDQTRWQLSVLFPKKSQQTRLLRIYLNQIHIDDRPTEENHLNRLGNHIDSYQIYMRNLPNELFLQRFIHYDPDDPQWFIIKIQLYCNSFIPYDGKPCPVLITSPSVFAPQRPKLVTTITSNLLSSSTSTTQKTSESIYFIILILIPLGILSITIILSILVYRHLHRKGSSQTDGTLSSISQHIDSTNRSTYHGRVRPYQVSRLPSPHKESLYKETEQHL</sequence>